<feature type="compositionally biased region" description="Polar residues" evidence="1">
    <location>
        <begin position="1"/>
        <end position="19"/>
    </location>
</feature>
<evidence type="ECO:0000313" key="3">
    <source>
        <dbReference type="Proteomes" id="UP000059680"/>
    </source>
</evidence>
<accession>A0A0P0VXA7</accession>
<sequence>ATEVTNGSQPPDDPVTTTGFLLAQHLHSLTPPAIGPWPRVRPTPPRTPPAAASPWPPASPSSYTPSDNDTGRGHEAEQEQAPSPQPQPAPPPRQAASLAGARVAPPAAHSTFVALPVSPPAAPARHACATRRAGRACTSRSPPALPPSRRSPRRPDPRVERPDPATGRRIRRPKPNRRLHLWPRHRRCSPFSSRRGRFRRAVWASPPPSRHAAGELRRRRGGGGG</sequence>
<reference evidence="2 3" key="2">
    <citation type="journal article" date="2013" name="Plant Cell Physiol.">
        <title>Rice Annotation Project Database (RAP-DB): an integrative and interactive database for rice genomics.</title>
        <authorList>
            <person name="Sakai H."/>
            <person name="Lee S.S."/>
            <person name="Tanaka T."/>
            <person name="Numa H."/>
            <person name="Kim J."/>
            <person name="Kawahara Y."/>
            <person name="Wakimoto H."/>
            <person name="Yang C.C."/>
            <person name="Iwamoto M."/>
            <person name="Abe T."/>
            <person name="Yamada Y."/>
            <person name="Muto A."/>
            <person name="Inokuchi H."/>
            <person name="Ikemura T."/>
            <person name="Matsumoto T."/>
            <person name="Sasaki T."/>
            <person name="Itoh T."/>
        </authorList>
    </citation>
    <scope>NUCLEOTIDE SEQUENCE [LARGE SCALE GENOMIC DNA]</scope>
    <source>
        <strain evidence="3">cv. Nipponbare</strain>
    </source>
</reference>
<gene>
    <name evidence="2" type="ordered locus">Os03g0344400</name>
    <name evidence="2" type="ORF">OSNPB_030344400</name>
</gene>
<protein>
    <submittedName>
        <fullName evidence="2">Os03g0344400 protein</fullName>
    </submittedName>
</protein>
<reference evidence="3" key="1">
    <citation type="journal article" date="2005" name="Nature">
        <title>The map-based sequence of the rice genome.</title>
        <authorList>
            <consortium name="International rice genome sequencing project (IRGSP)"/>
            <person name="Matsumoto T."/>
            <person name="Wu J."/>
            <person name="Kanamori H."/>
            <person name="Katayose Y."/>
            <person name="Fujisawa M."/>
            <person name="Namiki N."/>
            <person name="Mizuno H."/>
            <person name="Yamamoto K."/>
            <person name="Antonio B.A."/>
            <person name="Baba T."/>
            <person name="Sakata K."/>
            <person name="Nagamura Y."/>
            <person name="Aoki H."/>
            <person name="Arikawa K."/>
            <person name="Arita K."/>
            <person name="Bito T."/>
            <person name="Chiden Y."/>
            <person name="Fujitsuka N."/>
            <person name="Fukunaka R."/>
            <person name="Hamada M."/>
            <person name="Harada C."/>
            <person name="Hayashi A."/>
            <person name="Hijishita S."/>
            <person name="Honda M."/>
            <person name="Hosokawa S."/>
            <person name="Ichikawa Y."/>
            <person name="Idonuma A."/>
            <person name="Iijima M."/>
            <person name="Ikeda M."/>
            <person name="Ikeno M."/>
            <person name="Ito K."/>
            <person name="Ito S."/>
            <person name="Ito T."/>
            <person name="Ito Y."/>
            <person name="Ito Y."/>
            <person name="Iwabuchi A."/>
            <person name="Kamiya K."/>
            <person name="Karasawa W."/>
            <person name="Kurita K."/>
            <person name="Katagiri S."/>
            <person name="Kikuta A."/>
            <person name="Kobayashi H."/>
            <person name="Kobayashi N."/>
            <person name="Machita K."/>
            <person name="Maehara T."/>
            <person name="Masukawa M."/>
            <person name="Mizubayashi T."/>
            <person name="Mukai Y."/>
            <person name="Nagasaki H."/>
            <person name="Nagata Y."/>
            <person name="Naito S."/>
            <person name="Nakashima M."/>
            <person name="Nakama Y."/>
            <person name="Nakamichi Y."/>
            <person name="Nakamura M."/>
            <person name="Meguro A."/>
            <person name="Negishi M."/>
            <person name="Ohta I."/>
            <person name="Ohta T."/>
            <person name="Okamoto M."/>
            <person name="Ono N."/>
            <person name="Saji S."/>
            <person name="Sakaguchi M."/>
            <person name="Sakai K."/>
            <person name="Shibata M."/>
            <person name="Shimokawa T."/>
            <person name="Song J."/>
            <person name="Takazaki Y."/>
            <person name="Terasawa K."/>
            <person name="Tsugane M."/>
            <person name="Tsuji K."/>
            <person name="Ueda S."/>
            <person name="Waki K."/>
            <person name="Yamagata H."/>
            <person name="Yamamoto M."/>
            <person name="Yamamoto S."/>
            <person name="Yamane H."/>
            <person name="Yoshiki S."/>
            <person name="Yoshihara R."/>
            <person name="Yukawa K."/>
            <person name="Zhong H."/>
            <person name="Yano M."/>
            <person name="Yuan Q."/>
            <person name="Ouyang S."/>
            <person name="Liu J."/>
            <person name="Jones K.M."/>
            <person name="Gansberger K."/>
            <person name="Moffat K."/>
            <person name="Hill J."/>
            <person name="Bera J."/>
            <person name="Fadrosh D."/>
            <person name="Jin S."/>
            <person name="Johri S."/>
            <person name="Kim M."/>
            <person name="Overton L."/>
            <person name="Reardon M."/>
            <person name="Tsitrin T."/>
            <person name="Vuong H."/>
            <person name="Weaver B."/>
            <person name="Ciecko A."/>
            <person name="Tallon L."/>
            <person name="Jackson J."/>
            <person name="Pai G."/>
            <person name="Aken S.V."/>
            <person name="Utterback T."/>
            <person name="Reidmuller S."/>
            <person name="Feldblyum T."/>
            <person name="Hsiao J."/>
            <person name="Zismann V."/>
            <person name="Iobst S."/>
            <person name="de Vazeille A.R."/>
            <person name="Buell C.R."/>
            <person name="Ying K."/>
            <person name="Li Y."/>
            <person name="Lu T."/>
            <person name="Huang Y."/>
            <person name="Zhao Q."/>
            <person name="Feng Q."/>
            <person name="Zhang L."/>
            <person name="Zhu J."/>
            <person name="Weng Q."/>
            <person name="Mu J."/>
            <person name="Lu Y."/>
            <person name="Fan D."/>
            <person name="Liu Y."/>
            <person name="Guan J."/>
            <person name="Zhang Y."/>
            <person name="Yu S."/>
            <person name="Liu X."/>
            <person name="Zhang Y."/>
            <person name="Hong G."/>
            <person name="Han B."/>
            <person name="Choisne N."/>
            <person name="Demange N."/>
            <person name="Orjeda G."/>
            <person name="Samain S."/>
            <person name="Cattolico L."/>
            <person name="Pelletier E."/>
            <person name="Couloux A."/>
            <person name="Segurens B."/>
            <person name="Wincker P."/>
            <person name="D'Hont A."/>
            <person name="Scarpelli C."/>
            <person name="Weissenbach J."/>
            <person name="Salanoubat M."/>
            <person name="Quetier F."/>
            <person name="Yu Y."/>
            <person name="Kim H.R."/>
            <person name="Rambo T."/>
            <person name="Currie J."/>
            <person name="Collura K."/>
            <person name="Luo M."/>
            <person name="Yang T."/>
            <person name="Ammiraju J.S.S."/>
            <person name="Engler F."/>
            <person name="Soderlund C."/>
            <person name="Wing R.A."/>
            <person name="Palmer L.E."/>
            <person name="de la Bastide M."/>
            <person name="Spiegel L."/>
            <person name="Nascimento L."/>
            <person name="Zutavern T."/>
            <person name="O'Shaughnessy A."/>
            <person name="Dike S."/>
            <person name="Dedhia N."/>
            <person name="Preston R."/>
            <person name="Balija V."/>
            <person name="McCombie W.R."/>
            <person name="Chow T."/>
            <person name="Chen H."/>
            <person name="Chung M."/>
            <person name="Chen C."/>
            <person name="Shaw J."/>
            <person name="Wu H."/>
            <person name="Hsiao K."/>
            <person name="Chao Y."/>
            <person name="Chu M."/>
            <person name="Cheng C."/>
            <person name="Hour A."/>
            <person name="Lee P."/>
            <person name="Lin S."/>
            <person name="Lin Y."/>
            <person name="Liou J."/>
            <person name="Liu S."/>
            <person name="Hsing Y."/>
            <person name="Raghuvanshi S."/>
            <person name="Mohanty A."/>
            <person name="Bharti A.K."/>
            <person name="Gaur A."/>
            <person name="Gupta V."/>
            <person name="Kumar D."/>
            <person name="Ravi V."/>
            <person name="Vij S."/>
            <person name="Kapur A."/>
            <person name="Khurana P."/>
            <person name="Khurana P."/>
            <person name="Khurana J.P."/>
            <person name="Tyagi A.K."/>
            <person name="Gaikwad K."/>
            <person name="Singh A."/>
            <person name="Dalal V."/>
            <person name="Srivastava S."/>
            <person name="Dixit A."/>
            <person name="Pal A.K."/>
            <person name="Ghazi I.A."/>
            <person name="Yadav M."/>
            <person name="Pandit A."/>
            <person name="Bhargava A."/>
            <person name="Sureshbabu K."/>
            <person name="Batra K."/>
            <person name="Sharma T.R."/>
            <person name="Mohapatra T."/>
            <person name="Singh N.K."/>
            <person name="Messing J."/>
            <person name="Nelson A.B."/>
            <person name="Fuks G."/>
            <person name="Kavchok S."/>
            <person name="Keizer G."/>
            <person name="Linton E."/>
            <person name="Llaca V."/>
            <person name="Song R."/>
            <person name="Tanyolac B."/>
            <person name="Young S."/>
            <person name="Ho-Il K."/>
            <person name="Hahn J.H."/>
            <person name="Sangsakoo G."/>
            <person name="Vanavichit A."/>
            <person name="de Mattos Luiz.A.T."/>
            <person name="Zimmer P.D."/>
            <person name="Malone G."/>
            <person name="Dellagostin O."/>
            <person name="de Oliveira A.C."/>
            <person name="Bevan M."/>
            <person name="Bancroft I."/>
            <person name="Minx P."/>
            <person name="Cordum H."/>
            <person name="Wilson R."/>
            <person name="Cheng Z."/>
            <person name="Jin W."/>
            <person name="Jiang J."/>
            <person name="Leong S.A."/>
            <person name="Iwama H."/>
            <person name="Gojobori T."/>
            <person name="Itoh T."/>
            <person name="Niimura Y."/>
            <person name="Fujii Y."/>
            <person name="Habara T."/>
            <person name="Sakai H."/>
            <person name="Sato Y."/>
            <person name="Wilson G."/>
            <person name="Kumar K."/>
            <person name="McCouch S."/>
            <person name="Juretic N."/>
            <person name="Hoen D."/>
            <person name="Wright S."/>
            <person name="Bruskiewich R."/>
            <person name="Bureau T."/>
            <person name="Miyao A."/>
            <person name="Hirochika H."/>
            <person name="Nishikawa T."/>
            <person name="Kadowaki K."/>
            <person name="Sugiura M."/>
            <person name="Burr B."/>
            <person name="Sasaki T."/>
        </authorList>
    </citation>
    <scope>NUCLEOTIDE SEQUENCE [LARGE SCALE GENOMIC DNA]</scope>
    <source>
        <strain evidence="3">cv. Nipponbare</strain>
    </source>
</reference>
<dbReference type="InParanoid" id="A0A0P0VXA7"/>
<dbReference type="EMBL" id="AP014959">
    <property type="protein sequence ID" value="BAS84149.1"/>
    <property type="molecule type" value="Genomic_DNA"/>
</dbReference>
<dbReference type="Proteomes" id="UP000059680">
    <property type="component" value="Chromosome 3"/>
</dbReference>
<dbReference type="Gramene" id="Os03t0344400-00">
    <property type="protein sequence ID" value="Os03t0344400-00"/>
    <property type="gene ID" value="Os03g0344400"/>
</dbReference>
<dbReference type="PaxDb" id="39947-A0A0P0VXA7"/>
<feature type="region of interest" description="Disordered" evidence="1">
    <location>
        <begin position="1"/>
        <end position="225"/>
    </location>
</feature>
<evidence type="ECO:0000256" key="1">
    <source>
        <dbReference type="SAM" id="MobiDB-lite"/>
    </source>
</evidence>
<keyword evidence="3" id="KW-1185">Reference proteome</keyword>
<feature type="non-terminal residue" evidence="2">
    <location>
        <position position="1"/>
    </location>
</feature>
<feature type="compositionally biased region" description="Basic and acidic residues" evidence="1">
    <location>
        <begin position="153"/>
        <end position="163"/>
    </location>
</feature>
<organism evidence="2 3">
    <name type="scientific">Oryza sativa subsp. japonica</name>
    <name type="common">Rice</name>
    <dbReference type="NCBI Taxonomy" id="39947"/>
    <lineage>
        <taxon>Eukaryota</taxon>
        <taxon>Viridiplantae</taxon>
        <taxon>Streptophyta</taxon>
        <taxon>Embryophyta</taxon>
        <taxon>Tracheophyta</taxon>
        <taxon>Spermatophyta</taxon>
        <taxon>Magnoliopsida</taxon>
        <taxon>Liliopsida</taxon>
        <taxon>Poales</taxon>
        <taxon>Poaceae</taxon>
        <taxon>BOP clade</taxon>
        <taxon>Oryzoideae</taxon>
        <taxon>Oryzeae</taxon>
        <taxon>Oryzinae</taxon>
        <taxon>Oryza</taxon>
        <taxon>Oryza sativa</taxon>
    </lineage>
</organism>
<feature type="compositionally biased region" description="Pro residues" evidence="1">
    <location>
        <begin position="33"/>
        <end position="48"/>
    </location>
</feature>
<evidence type="ECO:0000313" key="2">
    <source>
        <dbReference type="EMBL" id="BAS84149.1"/>
    </source>
</evidence>
<proteinExistence type="predicted"/>
<dbReference type="AlphaFoldDB" id="A0A0P0VXA7"/>
<reference evidence="2 3" key="3">
    <citation type="journal article" date="2013" name="Rice">
        <title>Improvement of the Oryza sativa Nipponbare reference genome using next generation sequence and optical map data.</title>
        <authorList>
            <person name="Kawahara Y."/>
            <person name="de la Bastide M."/>
            <person name="Hamilton J.P."/>
            <person name="Kanamori H."/>
            <person name="McCombie W.R."/>
            <person name="Ouyang S."/>
            <person name="Schwartz D.C."/>
            <person name="Tanaka T."/>
            <person name="Wu J."/>
            <person name="Zhou S."/>
            <person name="Childs K.L."/>
            <person name="Davidson R.M."/>
            <person name="Lin H."/>
            <person name="Quesada-Ocampo L."/>
            <person name="Vaillancourt B."/>
            <person name="Sakai H."/>
            <person name="Lee S.S."/>
            <person name="Kim J."/>
            <person name="Numa H."/>
            <person name="Itoh T."/>
            <person name="Buell C.R."/>
            <person name="Matsumoto T."/>
        </authorList>
    </citation>
    <scope>NUCLEOTIDE SEQUENCE [LARGE SCALE GENOMIC DNA]</scope>
    <source>
        <strain evidence="3">cv. Nipponbare</strain>
    </source>
</reference>
<feature type="compositionally biased region" description="Basic residues" evidence="1">
    <location>
        <begin position="168"/>
        <end position="200"/>
    </location>
</feature>
<name>A0A0P0VXA7_ORYSJ</name>
<feature type="compositionally biased region" description="Pro residues" evidence="1">
    <location>
        <begin position="83"/>
        <end position="93"/>
    </location>
</feature>